<dbReference type="InterPro" id="IPR050109">
    <property type="entry name" value="HTH-type_TetR-like_transc_reg"/>
</dbReference>
<keyword evidence="3" id="KW-0804">Transcription</keyword>
<keyword evidence="2 4" id="KW-0238">DNA-binding</keyword>
<dbReference type="RefSeq" id="WP_350786162.1">
    <property type="nucleotide sequence ID" value="NZ_JBEPEK010000311.1"/>
</dbReference>
<comment type="caution">
    <text evidence="7">The sequence shown here is derived from an EMBL/GenBank/DDBJ whole genome shotgun (WGS) entry which is preliminary data.</text>
</comment>
<evidence type="ECO:0000256" key="5">
    <source>
        <dbReference type="SAM" id="MobiDB-lite"/>
    </source>
</evidence>
<protein>
    <submittedName>
        <fullName evidence="7">Helix-turn-helix domain-containing protein</fullName>
    </submittedName>
</protein>
<evidence type="ECO:0000259" key="6">
    <source>
        <dbReference type="PROSITE" id="PS50977"/>
    </source>
</evidence>
<dbReference type="EMBL" id="JBEPEK010000311">
    <property type="protein sequence ID" value="MER7184219.1"/>
    <property type="molecule type" value="Genomic_DNA"/>
</dbReference>
<dbReference type="SUPFAM" id="SSF46689">
    <property type="entry name" value="Homeodomain-like"/>
    <property type="match status" value="1"/>
</dbReference>
<dbReference type="Gene3D" id="1.10.357.10">
    <property type="entry name" value="Tetracycline Repressor, domain 2"/>
    <property type="match status" value="1"/>
</dbReference>
<evidence type="ECO:0000256" key="3">
    <source>
        <dbReference type="ARBA" id="ARBA00023163"/>
    </source>
</evidence>
<gene>
    <name evidence="7" type="ORF">ABT404_32925</name>
</gene>
<dbReference type="InterPro" id="IPR009057">
    <property type="entry name" value="Homeodomain-like_sf"/>
</dbReference>
<evidence type="ECO:0000313" key="7">
    <source>
        <dbReference type="EMBL" id="MER7184219.1"/>
    </source>
</evidence>
<dbReference type="Pfam" id="PF00440">
    <property type="entry name" value="TetR_N"/>
    <property type="match status" value="1"/>
</dbReference>
<feature type="compositionally biased region" description="Low complexity" evidence="5">
    <location>
        <begin position="191"/>
        <end position="201"/>
    </location>
</feature>
<dbReference type="Proteomes" id="UP001474181">
    <property type="component" value="Unassembled WGS sequence"/>
</dbReference>
<sequence>MGRPRGVDDVVILRAAARVMGREGPAGLTLAAVAREVGLVPGTLVQRFGSKHGLLLALADQTTADTGELIERVRRTQDSALAALSALLVETMAEMATPESFARHLAFLCLDLTDPELYERALAVHRARTRAVEGLLTEAAGAGELRTGTDVAALARTVQAITAGAGLTWALDRDGTLGQRLRQELDAVLSPHLPSPHVSSRPHAHPGPATNRRNEES</sequence>
<feature type="region of interest" description="Disordered" evidence="5">
    <location>
        <begin position="191"/>
        <end position="217"/>
    </location>
</feature>
<dbReference type="PROSITE" id="PS50977">
    <property type="entry name" value="HTH_TETR_2"/>
    <property type="match status" value="1"/>
</dbReference>
<name>A0ABV1X5B2_9ACTN</name>
<evidence type="ECO:0000256" key="2">
    <source>
        <dbReference type="ARBA" id="ARBA00023125"/>
    </source>
</evidence>
<evidence type="ECO:0000256" key="4">
    <source>
        <dbReference type="PROSITE-ProRule" id="PRU00335"/>
    </source>
</evidence>
<organism evidence="7 8">
    <name type="scientific">Streptomyces hyaluromycini</name>
    <dbReference type="NCBI Taxonomy" id="1377993"/>
    <lineage>
        <taxon>Bacteria</taxon>
        <taxon>Bacillati</taxon>
        <taxon>Actinomycetota</taxon>
        <taxon>Actinomycetes</taxon>
        <taxon>Kitasatosporales</taxon>
        <taxon>Streptomycetaceae</taxon>
        <taxon>Streptomyces</taxon>
    </lineage>
</organism>
<reference evidence="7 8" key="1">
    <citation type="submission" date="2024-06" db="EMBL/GenBank/DDBJ databases">
        <title>The Natural Products Discovery Center: Release of the First 8490 Sequenced Strains for Exploring Actinobacteria Biosynthetic Diversity.</title>
        <authorList>
            <person name="Kalkreuter E."/>
            <person name="Kautsar S.A."/>
            <person name="Yang D."/>
            <person name="Bader C.D."/>
            <person name="Teijaro C.N."/>
            <person name="Fluegel L."/>
            <person name="Davis C.M."/>
            <person name="Simpson J.R."/>
            <person name="Lauterbach L."/>
            <person name="Steele A.D."/>
            <person name="Gui C."/>
            <person name="Meng S."/>
            <person name="Li G."/>
            <person name="Viehrig K."/>
            <person name="Ye F."/>
            <person name="Su P."/>
            <person name="Kiefer A.F."/>
            <person name="Nichols A."/>
            <person name="Cepeda A.J."/>
            <person name="Yan W."/>
            <person name="Fan B."/>
            <person name="Jiang Y."/>
            <person name="Adhikari A."/>
            <person name="Zheng C.-J."/>
            <person name="Schuster L."/>
            <person name="Cowan T.M."/>
            <person name="Smanski M.J."/>
            <person name="Chevrette M.G."/>
            <person name="De Carvalho L.P.S."/>
            <person name="Shen B."/>
        </authorList>
    </citation>
    <scope>NUCLEOTIDE SEQUENCE [LARGE SCALE GENOMIC DNA]</scope>
    <source>
        <strain evidence="7 8">NPDC000234</strain>
    </source>
</reference>
<proteinExistence type="predicted"/>
<evidence type="ECO:0000256" key="1">
    <source>
        <dbReference type="ARBA" id="ARBA00023015"/>
    </source>
</evidence>
<dbReference type="InterPro" id="IPR001647">
    <property type="entry name" value="HTH_TetR"/>
</dbReference>
<keyword evidence="8" id="KW-1185">Reference proteome</keyword>
<feature type="DNA-binding region" description="H-T-H motif" evidence="4">
    <location>
        <begin position="29"/>
        <end position="48"/>
    </location>
</feature>
<dbReference type="PANTHER" id="PTHR30055">
    <property type="entry name" value="HTH-TYPE TRANSCRIPTIONAL REGULATOR RUTR"/>
    <property type="match status" value="1"/>
</dbReference>
<dbReference type="PANTHER" id="PTHR30055:SF238">
    <property type="entry name" value="MYCOFACTOCIN BIOSYNTHESIS TRANSCRIPTIONAL REGULATOR MFTR-RELATED"/>
    <property type="match status" value="1"/>
</dbReference>
<dbReference type="InterPro" id="IPR036271">
    <property type="entry name" value="Tet_transcr_reg_TetR-rel_C_sf"/>
</dbReference>
<accession>A0ABV1X5B2</accession>
<evidence type="ECO:0000313" key="8">
    <source>
        <dbReference type="Proteomes" id="UP001474181"/>
    </source>
</evidence>
<dbReference type="SUPFAM" id="SSF48498">
    <property type="entry name" value="Tetracyclin repressor-like, C-terminal domain"/>
    <property type="match status" value="1"/>
</dbReference>
<keyword evidence="1" id="KW-0805">Transcription regulation</keyword>
<feature type="domain" description="HTH tetR-type" evidence="6">
    <location>
        <begin position="6"/>
        <end position="66"/>
    </location>
</feature>